<dbReference type="Proteomes" id="UP000249467">
    <property type="component" value="Unassembled WGS sequence"/>
</dbReference>
<evidence type="ECO:0000259" key="1">
    <source>
        <dbReference type="Pfam" id="PF13470"/>
    </source>
</evidence>
<comment type="caution">
    <text evidence="3">The sequence shown here is derived from an EMBL/GenBank/DDBJ whole genome shotgun (WGS) entry which is preliminary data.</text>
</comment>
<dbReference type="InterPro" id="IPR002716">
    <property type="entry name" value="PIN_dom"/>
</dbReference>
<dbReference type="Pfam" id="PF13470">
    <property type="entry name" value="PIN_3"/>
    <property type="match status" value="1"/>
</dbReference>
<dbReference type="Pfam" id="PF26343">
    <property type="entry name" value="VapC50_C"/>
    <property type="match status" value="1"/>
</dbReference>
<feature type="domain" description="PIN" evidence="1">
    <location>
        <begin position="7"/>
        <end position="112"/>
    </location>
</feature>
<dbReference type="EMBL" id="QBML01000006">
    <property type="protein sequence ID" value="PZO42743.1"/>
    <property type="molecule type" value="Genomic_DNA"/>
</dbReference>
<dbReference type="InterPro" id="IPR058652">
    <property type="entry name" value="VapC50_C"/>
</dbReference>
<evidence type="ECO:0000313" key="3">
    <source>
        <dbReference type="EMBL" id="PZO42743.1"/>
    </source>
</evidence>
<organism evidence="3 4">
    <name type="scientific">Pseudanabaena frigida</name>
    <dbReference type="NCBI Taxonomy" id="945775"/>
    <lineage>
        <taxon>Bacteria</taxon>
        <taxon>Bacillati</taxon>
        <taxon>Cyanobacteriota</taxon>
        <taxon>Cyanophyceae</taxon>
        <taxon>Pseudanabaenales</taxon>
        <taxon>Pseudanabaenaceae</taxon>
        <taxon>Pseudanabaena</taxon>
    </lineage>
</organism>
<gene>
    <name evidence="3" type="ORF">DCF19_06875</name>
</gene>
<dbReference type="AlphaFoldDB" id="A0A2W4WCD3"/>
<reference evidence="3 4" key="2">
    <citation type="submission" date="2018-06" db="EMBL/GenBank/DDBJ databases">
        <title>Metagenomic assembly of (sub)arctic Cyanobacteria and their associated microbiome from non-axenic cultures.</title>
        <authorList>
            <person name="Baurain D."/>
        </authorList>
    </citation>
    <scope>NUCLEOTIDE SEQUENCE [LARGE SCALE GENOMIC DNA]</scope>
    <source>
        <strain evidence="3">ULC066bin1</strain>
    </source>
</reference>
<evidence type="ECO:0000313" key="4">
    <source>
        <dbReference type="Proteomes" id="UP000249467"/>
    </source>
</evidence>
<protein>
    <submittedName>
        <fullName evidence="3">PIN domain-containing protein</fullName>
    </submittedName>
</protein>
<name>A0A2W4WCD3_9CYAN</name>
<proteinExistence type="predicted"/>
<reference evidence="3 4" key="1">
    <citation type="submission" date="2018-04" db="EMBL/GenBank/DDBJ databases">
        <authorList>
            <person name="Go L.Y."/>
            <person name="Mitchell J.A."/>
        </authorList>
    </citation>
    <scope>NUCLEOTIDE SEQUENCE [LARGE SCALE GENOMIC DNA]</scope>
    <source>
        <strain evidence="3">ULC066bin1</strain>
    </source>
</reference>
<accession>A0A2W4WCD3</accession>
<evidence type="ECO:0000259" key="2">
    <source>
        <dbReference type="Pfam" id="PF26343"/>
    </source>
</evidence>
<feature type="domain" description="VapC50 C-terminal" evidence="2">
    <location>
        <begin position="130"/>
        <end position="183"/>
    </location>
</feature>
<sequence length="191" mass="22245">MTRFVALLDACVLYPNYLRDILIQLALTDLFRAKWTHLIREEWMRNLLKNRPDLKMVQLETLRDVMDKSIRDCLVQEFEGLISSLALPDPDDHHILAAAIASEAHVIVTFNLKDFPNSVLTKYSIEAKHPDDFIVDIIDLNPLKVMAALETARRRFKNPPKTFEEYMEILVKQELPKSVTIFRELHSEESK</sequence>